<feature type="signal peptide" evidence="2">
    <location>
        <begin position="1"/>
        <end position="33"/>
    </location>
</feature>
<dbReference type="OrthoDB" id="1056237at2759"/>
<accession>A0A6P8D0L5</accession>
<protein>
    <submittedName>
        <fullName evidence="4">Uncharacterized protein LOC116198952 isoform X1</fullName>
    </submittedName>
</protein>
<keyword evidence="1" id="KW-0472">Membrane</keyword>
<keyword evidence="1" id="KW-1133">Transmembrane helix</keyword>
<keyword evidence="1" id="KW-0812">Transmembrane</keyword>
<organism evidence="3 4">
    <name type="scientific">Punica granatum</name>
    <name type="common">Pomegranate</name>
    <dbReference type="NCBI Taxonomy" id="22663"/>
    <lineage>
        <taxon>Eukaryota</taxon>
        <taxon>Viridiplantae</taxon>
        <taxon>Streptophyta</taxon>
        <taxon>Embryophyta</taxon>
        <taxon>Tracheophyta</taxon>
        <taxon>Spermatophyta</taxon>
        <taxon>Magnoliopsida</taxon>
        <taxon>eudicotyledons</taxon>
        <taxon>Gunneridae</taxon>
        <taxon>Pentapetalae</taxon>
        <taxon>rosids</taxon>
        <taxon>malvids</taxon>
        <taxon>Myrtales</taxon>
        <taxon>Lythraceae</taxon>
        <taxon>Punica</taxon>
    </lineage>
</organism>
<reference evidence="4" key="2">
    <citation type="submission" date="2025-08" db="UniProtKB">
        <authorList>
            <consortium name="RefSeq"/>
        </authorList>
    </citation>
    <scope>IDENTIFICATION</scope>
    <source>
        <tissue evidence="4">Leaf</tissue>
    </source>
</reference>
<sequence length="541" mass="60208">MSVSKNRSVGICRHHHLVAFLVSLVFSTNFAVSLPNTVSVVAPGLTTLSLQEAAEAEADARGNGSCRSCYSINRSDPLRHLKYYHGGYDVRNKHYWASAAFTGVHGYAVAGVWMLCGTGFGLFVITKKLRGNNRISAGPLTASSSRCPLVMFSVIVFFTFLAIVVSGVVLAANQSSQHRTDRLKKSILGAGREARHTIRKVIQTMTQMQNLLQPYDLRMAVELNITAHGLRKESRAIKQFIDQTDHSIGLAIQTSYIVHLVVVVINLLLLLAAIAVLLLLHWQPWFITIIVLCWIITTMFWAITGFDFFFHNFAEDTCSAFRDYLQNPQNSSLSSILPCVDSAYANQVLVQIGSAVYNFIQALNLKIAELSKVLMKSKQSDSLAETFRVCQPFSGPPNYSYDRNCSEGEIPIGQVPQVLAALTCYKNESLTECARNGKFLSEGIYNITLAVSTSIEDLLEIYPDLRNLSECSFVKGRLSDIVSRQCRPFRSSLRMLWASMLSLSISMVVLVLLWVTKAYRDKGRSFSRCSIFPQSHARGNR</sequence>
<feature type="transmembrane region" description="Helical" evidence="1">
    <location>
        <begin position="256"/>
        <end position="280"/>
    </location>
</feature>
<proteinExistence type="predicted"/>
<feature type="transmembrane region" description="Helical" evidence="1">
    <location>
        <begin position="495"/>
        <end position="515"/>
    </location>
</feature>
<keyword evidence="3" id="KW-1185">Reference proteome</keyword>
<feature type="transmembrane region" description="Helical" evidence="1">
    <location>
        <begin position="287"/>
        <end position="310"/>
    </location>
</feature>
<dbReference type="RefSeq" id="XP_031385088.1">
    <property type="nucleotide sequence ID" value="XM_031529228.1"/>
</dbReference>
<dbReference type="PANTHER" id="PTHR31414">
    <property type="entry name" value="TRANSMEMBRANE PROTEIN DDB_G0292058"/>
    <property type="match status" value="1"/>
</dbReference>
<dbReference type="AlphaFoldDB" id="A0A6P8D0L5"/>
<dbReference type="InterPro" id="IPR040283">
    <property type="entry name" value="DDB_G0292058-like"/>
</dbReference>
<dbReference type="PANTHER" id="PTHR31414:SF19">
    <property type="entry name" value="TRANSMEMBRANE PROTEIN"/>
    <property type="match status" value="1"/>
</dbReference>
<gene>
    <name evidence="4" type="primary">LOC116198952</name>
</gene>
<evidence type="ECO:0000313" key="3">
    <source>
        <dbReference type="Proteomes" id="UP000515151"/>
    </source>
</evidence>
<feature type="transmembrane region" description="Helical" evidence="1">
    <location>
        <begin position="104"/>
        <end position="126"/>
    </location>
</feature>
<dbReference type="GeneID" id="116198952"/>
<reference evidence="3" key="1">
    <citation type="journal article" date="2020" name="Plant Biotechnol. J.">
        <title>The pomegranate (Punica granatum L.) draft genome dissects genetic divergence between soft- and hard-seeded cultivars.</title>
        <authorList>
            <person name="Luo X."/>
            <person name="Li H."/>
            <person name="Wu Z."/>
            <person name="Yao W."/>
            <person name="Zhao P."/>
            <person name="Cao D."/>
            <person name="Yu H."/>
            <person name="Li K."/>
            <person name="Poudel K."/>
            <person name="Zhao D."/>
            <person name="Zhang F."/>
            <person name="Xia X."/>
            <person name="Chen L."/>
            <person name="Wang Q."/>
            <person name="Jing D."/>
            <person name="Cao S."/>
        </authorList>
    </citation>
    <scope>NUCLEOTIDE SEQUENCE [LARGE SCALE GENOMIC DNA]</scope>
    <source>
        <strain evidence="3">cv. Tunisia</strain>
    </source>
</reference>
<dbReference type="GO" id="GO:0016020">
    <property type="term" value="C:membrane"/>
    <property type="evidence" value="ECO:0007669"/>
    <property type="project" value="TreeGrafter"/>
</dbReference>
<feature type="transmembrane region" description="Helical" evidence="1">
    <location>
        <begin position="147"/>
        <end position="172"/>
    </location>
</feature>
<keyword evidence="2" id="KW-0732">Signal</keyword>
<evidence type="ECO:0000256" key="2">
    <source>
        <dbReference type="SAM" id="SignalP"/>
    </source>
</evidence>
<name>A0A6P8D0L5_PUNGR</name>
<evidence type="ECO:0000256" key="1">
    <source>
        <dbReference type="SAM" id="Phobius"/>
    </source>
</evidence>
<evidence type="ECO:0000313" key="4">
    <source>
        <dbReference type="RefSeq" id="XP_031385088.1"/>
    </source>
</evidence>
<feature type="chain" id="PRO_5027568377" evidence="2">
    <location>
        <begin position="34"/>
        <end position="541"/>
    </location>
</feature>
<dbReference type="Proteomes" id="UP000515151">
    <property type="component" value="Chromosome 3"/>
</dbReference>